<dbReference type="PANTHER" id="PTHR10256:SF0">
    <property type="entry name" value="INACTIVE SELENIDE, WATER DIKINASE-LIKE PROTEIN-RELATED"/>
    <property type="match status" value="1"/>
</dbReference>
<evidence type="ECO:0000256" key="1">
    <source>
        <dbReference type="ARBA" id="ARBA00008026"/>
    </source>
</evidence>
<evidence type="ECO:0000313" key="10">
    <source>
        <dbReference type="EMBL" id="GAG93611.1"/>
    </source>
</evidence>
<dbReference type="SUPFAM" id="SSF55326">
    <property type="entry name" value="PurM N-terminal domain-like"/>
    <property type="match status" value="1"/>
</dbReference>
<dbReference type="InterPro" id="IPR004536">
    <property type="entry name" value="SPS/SelD"/>
</dbReference>
<comment type="similarity">
    <text evidence="1">Belongs to the selenophosphate synthase 1 family. Class I subfamily.</text>
</comment>
<comment type="caution">
    <text evidence="10">The sequence shown here is derived from an EMBL/GenBank/DDBJ whole genome shotgun (WGS) entry which is preliminary data.</text>
</comment>
<name>X1DB08_9ZZZZ</name>
<evidence type="ECO:0000256" key="2">
    <source>
        <dbReference type="ARBA" id="ARBA00022679"/>
    </source>
</evidence>
<dbReference type="InterPro" id="IPR015422">
    <property type="entry name" value="PyrdxlP-dep_Trfase_small"/>
</dbReference>
<keyword evidence="3" id="KW-0479">Metal-binding</keyword>
<feature type="non-terminal residue" evidence="10">
    <location>
        <position position="1"/>
    </location>
</feature>
<evidence type="ECO:0000256" key="5">
    <source>
        <dbReference type="ARBA" id="ARBA00022777"/>
    </source>
</evidence>
<feature type="domain" description="PurM-like N-terminal" evidence="9">
    <location>
        <begin position="150"/>
        <end position="257"/>
    </location>
</feature>
<keyword evidence="5" id="KW-0418">Kinase</keyword>
<protein>
    <recommendedName>
        <fullName evidence="9">PurM-like N-terminal domain-containing protein</fullName>
    </recommendedName>
</protein>
<dbReference type="Pfam" id="PF00586">
    <property type="entry name" value="AIRS"/>
    <property type="match status" value="1"/>
</dbReference>
<dbReference type="GO" id="GO:0046872">
    <property type="term" value="F:metal ion binding"/>
    <property type="evidence" value="ECO:0007669"/>
    <property type="project" value="UniProtKB-KW"/>
</dbReference>
<dbReference type="PANTHER" id="PTHR10256">
    <property type="entry name" value="SELENIDE, WATER DIKINASE"/>
    <property type="match status" value="1"/>
</dbReference>
<keyword evidence="4" id="KW-0547">Nucleotide-binding</keyword>
<accession>X1DB08</accession>
<dbReference type="GO" id="GO:0005737">
    <property type="term" value="C:cytoplasm"/>
    <property type="evidence" value="ECO:0007669"/>
    <property type="project" value="TreeGrafter"/>
</dbReference>
<evidence type="ECO:0000256" key="8">
    <source>
        <dbReference type="ARBA" id="ARBA00023266"/>
    </source>
</evidence>
<evidence type="ECO:0000256" key="4">
    <source>
        <dbReference type="ARBA" id="ARBA00022741"/>
    </source>
</evidence>
<dbReference type="InterPro" id="IPR036921">
    <property type="entry name" value="PurM-like_N_sf"/>
</dbReference>
<dbReference type="CDD" id="cd02195">
    <property type="entry name" value="SelD"/>
    <property type="match status" value="1"/>
</dbReference>
<dbReference type="Gene3D" id="3.30.1330.10">
    <property type="entry name" value="PurM-like, N-terminal domain"/>
    <property type="match status" value="1"/>
</dbReference>
<dbReference type="FunFam" id="3.30.1330.10:FF:000003">
    <property type="entry name" value="Selenide, water dikinase"/>
    <property type="match status" value="1"/>
</dbReference>
<evidence type="ECO:0000256" key="6">
    <source>
        <dbReference type="ARBA" id="ARBA00022840"/>
    </source>
</evidence>
<keyword evidence="8" id="KW-0711">Selenium</keyword>
<evidence type="ECO:0000259" key="9">
    <source>
        <dbReference type="Pfam" id="PF00586"/>
    </source>
</evidence>
<organism evidence="10">
    <name type="scientific">marine sediment metagenome</name>
    <dbReference type="NCBI Taxonomy" id="412755"/>
    <lineage>
        <taxon>unclassified sequences</taxon>
        <taxon>metagenomes</taxon>
        <taxon>ecological metagenomes</taxon>
    </lineage>
</organism>
<dbReference type="GO" id="GO:0016260">
    <property type="term" value="P:selenocysteine biosynthetic process"/>
    <property type="evidence" value="ECO:0007669"/>
    <property type="project" value="TreeGrafter"/>
</dbReference>
<dbReference type="GO" id="GO:0005524">
    <property type="term" value="F:ATP binding"/>
    <property type="evidence" value="ECO:0007669"/>
    <property type="project" value="UniProtKB-KW"/>
</dbReference>
<reference evidence="10" key="1">
    <citation type="journal article" date="2014" name="Front. Microbiol.">
        <title>High frequency of phylogenetically diverse reductive dehalogenase-homologous genes in deep subseafloor sedimentary metagenomes.</title>
        <authorList>
            <person name="Kawai M."/>
            <person name="Futagami T."/>
            <person name="Toyoda A."/>
            <person name="Takaki Y."/>
            <person name="Nishi S."/>
            <person name="Hori S."/>
            <person name="Arai W."/>
            <person name="Tsubouchi T."/>
            <person name="Morono Y."/>
            <person name="Uchiyama I."/>
            <person name="Ito T."/>
            <person name="Fujiyama A."/>
            <person name="Inagaki F."/>
            <person name="Takami H."/>
        </authorList>
    </citation>
    <scope>NUCLEOTIDE SEQUENCE</scope>
    <source>
        <strain evidence="10">Expedition CK06-06</strain>
    </source>
</reference>
<keyword evidence="6" id="KW-0067">ATP-binding</keyword>
<dbReference type="Gene3D" id="3.90.1150.10">
    <property type="entry name" value="Aspartate Aminotransferase, domain 1"/>
    <property type="match status" value="1"/>
</dbReference>
<dbReference type="EMBL" id="BART01024845">
    <property type="protein sequence ID" value="GAG93611.1"/>
    <property type="molecule type" value="Genomic_DNA"/>
</dbReference>
<proteinExistence type="inferred from homology"/>
<gene>
    <name evidence="10" type="ORF">S01H4_44747</name>
</gene>
<evidence type="ECO:0000256" key="7">
    <source>
        <dbReference type="ARBA" id="ARBA00022842"/>
    </source>
</evidence>
<dbReference type="AlphaFoldDB" id="X1DB08"/>
<evidence type="ECO:0000256" key="3">
    <source>
        <dbReference type="ARBA" id="ARBA00022723"/>
    </source>
</evidence>
<dbReference type="NCBIfam" id="TIGR00476">
    <property type="entry name" value="selD"/>
    <property type="match status" value="1"/>
</dbReference>
<dbReference type="InterPro" id="IPR015424">
    <property type="entry name" value="PyrdxlP-dep_Trfase"/>
</dbReference>
<keyword evidence="7" id="KW-0460">Magnesium</keyword>
<dbReference type="GO" id="GO:0004756">
    <property type="term" value="F:selenide, water dikinase activity"/>
    <property type="evidence" value="ECO:0007669"/>
    <property type="project" value="TreeGrafter"/>
</dbReference>
<sequence length="282" mass="30164">GHPDLCLPNTLNVSFKNIDANTLLSELETIAASAGAACHSDKTEISSVLTAMNVSYEEALGAIRFSTGRFTTPREIDQAAGQIVETYQRVIQNTDASNFTPSTPEKIKLTQYTHGLGCACKLKPQVLEKIIRNNPIPDDPNVLVGVSTSDDAAVYKLNEDTAIVKTIDFFTPMVNDPYFFGAIGAANALSDIYAMGAQPLFALNIVGFPVNRLPLEVLETILKGANDKAKEAGISILGGHSIEDNEPKFGMVVTGKVHPKKILTNANAQPGDVILLTKPIGL</sequence>
<dbReference type="InterPro" id="IPR016188">
    <property type="entry name" value="PurM-like_N"/>
</dbReference>
<keyword evidence="2" id="KW-0808">Transferase</keyword>
<feature type="non-terminal residue" evidence="10">
    <location>
        <position position="282"/>
    </location>
</feature>
<dbReference type="SUPFAM" id="SSF53383">
    <property type="entry name" value="PLP-dependent transferases"/>
    <property type="match status" value="1"/>
</dbReference>